<dbReference type="NCBIfam" id="TIGR01726">
    <property type="entry name" value="HEQRo_perm_3TM"/>
    <property type="match status" value="1"/>
</dbReference>
<accession>A0A173Z1R6</accession>
<dbReference type="PROSITE" id="PS50928">
    <property type="entry name" value="ABC_TM1"/>
    <property type="match status" value="1"/>
</dbReference>
<organism evidence="11 12">
    <name type="scientific">Clostridium disporicum</name>
    <dbReference type="NCBI Taxonomy" id="84024"/>
    <lineage>
        <taxon>Bacteria</taxon>
        <taxon>Bacillati</taxon>
        <taxon>Bacillota</taxon>
        <taxon>Clostridia</taxon>
        <taxon>Eubacteriales</taxon>
        <taxon>Clostridiaceae</taxon>
        <taxon>Clostridium</taxon>
    </lineage>
</organism>
<dbReference type="Proteomes" id="UP000095558">
    <property type="component" value="Unassembled WGS sequence"/>
</dbReference>
<evidence type="ECO:0000256" key="7">
    <source>
        <dbReference type="ARBA" id="ARBA00022989"/>
    </source>
</evidence>
<evidence type="ECO:0000259" key="10">
    <source>
        <dbReference type="PROSITE" id="PS50928"/>
    </source>
</evidence>
<evidence type="ECO:0000256" key="9">
    <source>
        <dbReference type="RuleBase" id="RU363032"/>
    </source>
</evidence>
<dbReference type="GO" id="GO:0043190">
    <property type="term" value="C:ATP-binding cassette (ABC) transporter complex"/>
    <property type="evidence" value="ECO:0007669"/>
    <property type="project" value="InterPro"/>
</dbReference>
<dbReference type="Pfam" id="PF00528">
    <property type="entry name" value="BPD_transp_1"/>
    <property type="match status" value="1"/>
</dbReference>
<dbReference type="SUPFAM" id="SSF161098">
    <property type="entry name" value="MetI-like"/>
    <property type="match status" value="1"/>
</dbReference>
<feature type="transmembrane region" description="Helical" evidence="9">
    <location>
        <begin position="94"/>
        <end position="117"/>
    </location>
</feature>
<dbReference type="GO" id="GO:0022857">
    <property type="term" value="F:transmembrane transporter activity"/>
    <property type="evidence" value="ECO:0007669"/>
    <property type="project" value="InterPro"/>
</dbReference>
<evidence type="ECO:0000256" key="3">
    <source>
        <dbReference type="ARBA" id="ARBA00022448"/>
    </source>
</evidence>
<dbReference type="FunFam" id="1.10.3720.10:FF:000033">
    <property type="entry name" value="Polar amino acid ABC transporter permease"/>
    <property type="match status" value="1"/>
</dbReference>
<evidence type="ECO:0000256" key="8">
    <source>
        <dbReference type="ARBA" id="ARBA00023136"/>
    </source>
</evidence>
<sequence>MNFDFSFAPNYLPYYFEGVKYTLLISLITVFFGALFGSLLFFMKTSNFHIWKIKPLKIIAVVYIEIIRGTPMLLQILIMYAGSKMFFGIDLSPFTSAVIAIALNSAAYVSEIVRAGIEAVDKGQMEAARSLGMKKSTAMMLIVIPQAVKNILPAIGNEFVAIIKESSMASIIGVNELMFAGKVVVGSTYLGLEPYIVAAVFYFIMTFTLGRIISLIERRMKKSDSR</sequence>
<comment type="similarity">
    <text evidence="2">Belongs to the binding-protein-dependent transport system permease family. HisMQ subfamily.</text>
</comment>
<keyword evidence="3 9" id="KW-0813">Transport</keyword>
<name>A0A173Z1R6_9CLOT</name>
<dbReference type="Gene3D" id="1.10.3720.10">
    <property type="entry name" value="MetI-like"/>
    <property type="match status" value="1"/>
</dbReference>
<evidence type="ECO:0000313" key="11">
    <source>
        <dbReference type="EMBL" id="CUN70412.1"/>
    </source>
</evidence>
<dbReference type="OrthoDB" id="9787841at2"/>
<keyword evidence="5 9" id="KW-0812">Transmembrane</keyword>
<comment type="subcellular location">
    <subcellularLocation>
        <location evidence="1 9">Cell membrane</location>
        <topology evidence="1 9">Multi-pass membrane protein</topology>
    </subcellularLocation>
</comment>
<dbReference type="AlphaFoldDB" id="A0A173Z1R6"/>
<dbReference type="PANTHER" id="PTHR30614:SF20">
    <property type="entry name" value="GLUTAMINE TRANSPORT SYSTEM PERMEASE PROTEIN GLNP"/>
    <property type="match status" value="1"/>
</dbReference>
<keyword evidence="8 9" id="KW-0472">Membrane</keyword>
<keyword evidence="4" id="KW-1003">Cell membrane</keyword>
<dbReference type="CDD" id="cd06261">
    <property type="entry name" value="TM_PBP2"/>
    <property type="match status" value="1"/>
</dbReference>
<evidence type="ECO:0000256" key="4">
    <source>
        <dbReference type="ARBA" id="ARBA00022475"/>
    </source>
</evidence>
<protein>
    <submittedName>
        <fullName evidence="11">Amino acid ABC transporter</fullName>
    </submittedName>
</protein>
<reference evidence="11 12" key="1">
    <citation type="submission" date="2015-09" db="EMBL/GenBank/DDBJ databases">
        <authorList>
            <consortium name="Pathogen Informatics"/>
        </authorList>
    </citation>
    <scope>NUCLEOTIDE SEQUENCE [LARGE SCALE GENOMIC DNA]</scope>
    <source>
        <strain evidence="11 12">2789STDY5834855</strain>
    </source>
</reference>
<proteinExistence type="inferred from homology"/>
<feature type="transmembrane region" description="Helical" evidence="9">
    <location>
        <begin position="195"/>
        <end position="216"/>
    </location>
</feature>
<dbReference type="PANTHER" id="PTHR30614">
    <property type="entry name" value="MEMBRANE COMPONENT OF AMINO ACID ABC TRANSPORTER"/>
    <property type="match status" value="1"/>
</dbReference>
<keyword evidence="7 9" id="KW-1133">Transmembrane helix</keyword>
<dbReference type="InterPro" id="IPR035906">
    <property type="entry name" value="MetI-like_sf"/>
</dbReference>
<keyword evidence="6" id="KW-0029">Amino-acid transport</keyword>
<feature type="transmembrane region" description="Helical" evidence="9">
    <location>
        <begin position="55"/>
        <end position="82"/>
    </location>
</feature>
<feature type="domain" description="ABC transmembrane type-1" evidence="10">
    <location>
        <begin position="19"/>
        <end position="213"/>
    </location>
</feature>
<evidence type="ECO:0000256" key="1">
    <source>
        <dbReference type="ARBA" id="ARBA00004651"/>
    </source>
</evidence>
<feature type="transmembrane region" description="Helical" evidence="9">
    <location>
        <begin position="20"/>
        <end position="43"/>
    </location>
</feature>
<evidence type="ECO:0000256" key="5">
    <source>
        <dbReference type="ARBA" id="ARBA00022692"/>
    </source>
</evidence>
<gene>
    <name evidence="11" type="primary">artQ</name>
    <name evidence="11" type="ORF">ERS852470_00530</name>
</gene>
<dbReference type="EMBL" id="CYZV01000004">
    <property type="protein sequence ID" value="CUN70412.1"/>
    <property type="molecule type" value="Genomic_DNA"/>
</dbReference>
<dbReference type="GO" id="GO:0006865">
    <property type="term" value="P:amino acid transport"/>
    <property type="evidence" value="ECO:0007669"/>
    <property type="project" value="UniProtKB-KW"/>
</dbReference>
<evidence type="ECO:0000313" key="12">
    <source>
        <dbReference type="Proteomes" id="UP000095558"/>
    </source>
</evidence>
<dbReference type="InterPro" id="IPR043429">
    <property type="entry name" value="ArtM/GltK/GlnP/TcyL/YhdX-like"/>
</dbReference>
<dbReference type="InterPro" id="IPR000515">
    <property type="entry name" value="MetI-like"/>
</dbReference>
<evidence type="ECO:0000256" key="2">
    <source>
        <dbReference type="ARBA" id="ARBA00010072"/>
    </source>
</evidence>
<dbReference type="InterPro" id="IPR010065">
    <property type="entry name" value="AA_ABC_transptr_permease_3TM"/>
</dbReference>
<dbReference type="RefSeq" id="WP_055275290.1">
    <property type="nucleotide sequence ID" value="NZ_CYZV01000004.1"/>
</dbReference>
<evidence type="ECO:0000256" key="6">
    <source>
        <dbReference type="ARBA" id="ARBA00022970"/>
    </source>
</evidence>